<dbReference type="PANTHER" id="PTHR45820">
    <property type="entry name" value="FI23527P1"/>
    <property type="match status" value="1"/>
</dbReference>
<dbReference type="InterPro" id="IPR027470">
    <property type="entry name" value="Cation_efflux_CTD"/>
</dbReference>
<feature type="region of interest" description="Disordered" evidence="8">
    <location>
        <begin position="194"/>
        <end position="243"/>
    </location>
</feature>
<feature type="transmembrane region" description="Helical" evidence="9">
    <location>
        <begin position="354"/>
        <end position="378"/>
    </location>
</feature>
<dbReference type="FunFam" id="1.20.1510.10:FF:000024">
    <property type="entry name" value="Solute carrier family 30 (Zinc transporter), member 1"/>
    <property type="match status" value="1"/>
</dbReference>
<keyword evidence="6 9" id="KW-1133">Transmembrane helix</keyword>
<feature type="compositionally biased region" description="Basic and acidic residues" evidence="8">
    <location>
        <begin position="301"/>
        <end position="326"/>
    </location>
</feature>
<dbReference type="KEGG" id="psco:LY89DRAFT_679359"/>
<accession>A0A194XVG9</accession>
<protein>
    <submittedName>
        <fullName evidence="12">Cation efflux protein</fullName>
    </submittedName>
</protein>
<dbReference type="Pfam" id="PF16916">
    <property type="entry name" value="ZT_dimer"/>
    <property type="match status" value="1"/>
</dbReference>
<feature type="region of interest" description="Disordered" evidence="8">
    <location>
        <begin position="264"/>
        <end position="346"/>
    </location>
</feature>
<comment type="subcellular location">
    <subcellularLocation>
        <location evidence="1">Membrane</location>
        <topology evidence="1">Multi-pass membrane protein</topology>
    </subcellularLocation>
</comment>
<gene>
    <name evidence="12" type="ORF">LY89DRAFT_679359</name>
</gene>
<proteinExistence type="inferred from homology"/>
<keyword evidence="7 9" id="KW-0472">Membrane</keyword>
<feature type="transmembrane region" description="Helical" evidence="9">
    <location>
        <begin position="111"/>
        <end position="131"/>
    </location>
</feature>
<dbReference type="NCBIfam" id="TIGR01297">
    <property type="entry name" value="CDF"/>
    <property type="match status" value="2"/>
</dbReference>
<feature type="transmembrane region" description="Helical" evidence="9">
    <location>
        <begin position="76"/>
        <end position="99"/>
    </location>
</feature>
<evidence type="ECO:0000259" key="10">
    <source>
        <dbReference type="Pfam" id="PF01545"/>
    </source>
</evidence>
<dbReference type="GeneID" id="28823578"/>
<dbReference type="InterPro" id="IPR002524">
    <property type="entry name" value="Cation_efflux"/>
</dbReference>
<dbReference type="FunFam" id="1.20.1510.10:FF:000021">
    <property type="entry name" value="Solute carrier family 30 (Zinc transporter), member 1"/>
    <property type="match status" value="1"/>
</dbReference>
<dbReference type="OrthoDB" id="9944568at2759"/>
<dbReference type="SUPFAM" id="SSF161111">
    <property type="entry name" value="Cation efflux protein transmembrane domain-like"/>
    <property type="match status" value="1"/>
</dbReference>
<dbReference type="EMBL" id="KQ947404">
    <property type="protein sequence ID" value="KUJ24131.1"/>
    <property type="molecule type" value="Genomic_DNA"/>
</dbReference>
<dbReference type="SUPFAM" id="SSF160240">
    <property type="entry name" value="Cation efflux protein cytoplasmic domain-like"/>
    <property type="match status" value="1"/>
</dbReference>
<evidence type="ECO:0000313" key="12">
    <source>
        <dbReference type="EMBL" id="KUJ24131.1"/>
    </source>
</evidence>
<feature type="compositionally biased region" description="Polar residues" evidence="8">
    <location>
        <begin position="286"/>
        <end position="299"/>
    </location>
</feature>
<dbReference type="Pfam" id="PF01545">
    <property type="entry name" value="Cation_efflux"/>
    <property type="match status" value="2"/>
</dbReference>
<evidence type="ECO:0000313" key="13">
    <source>
        <dbReference type="Proteomes" id="UP000070700"/>
    </source>
</evidence>
<feature type="domain" description="Cation efflux protein transmembrane" evidence="10">
    <location>
        <begin position="11"/>
        <end position="143"/>
    </location>
</feature>
<evidence type="ECO:0000256" key="5">
    <source>
        <dbReference type="ARBA" id="ARBA00022833"/>
    </source>
</evidence>
<comment type="similarity">
    <text evidence="2">Belongs to the cation diffusion facilitator (CDF) transporter (TC 2.A.4) family. SLC30A subfamily.</text>
</comment>
<feature type="domain" description="Cation efflux protein transmembrane" evidence="10">
    <location>
        <begin position="342"/>
        <end position="414"/>
    </location>
</feature>
<feature type="transmembrane region" description="Helical" evidence="9">
    <location>
        <begin position="384"/>
        <end position="403"/>
    </location>
</feature>
<dbReference type="PANTHER" id="PTHR45820:SF4">
    <property type="entry name" value="ZINC TRANSPORTER 63C, ISOFORM F"/>
    <property type="match status" value="1"/>
</dbReference>
<dbReference type="GO" id="GO:0016020">
    <property type="term" value="C:membrane"/>
    <property type="evidence" value="ECO:0007669"/>
    <property type="project" value="UniProtKB-SubCell"/>
</dbReference>
<keyword evidence="13" id="KW-1185">Reference proteome</keyword>
<feature type="compositionally biased region" description="Basic and acidic residues" evidence="8">
    <location>
        <begin position="138"/>
        <end position="168"/>
    </location>
</feature>
<keyword evidence="5" id="KW-0862">Zinc</keyword>
<dbReference type="GO" id="GO:0005385">
    <property type="term" value="F:zinc ion transmembrane transporter activity"/>
    <property type="evidence" value="ECO:0007669"/>
    <property type="project" value="TreeGrafter"/>
</dbReference>
<evidence type="ECO:0000256" key="9">
    <source>
        <dbReference type="SAM" id="Phobius"/>
    </source>
</evidence>
<dbReference type="RefSeq" id="XP_018078486.1">
    <property type="nucleotide sequence ID" value="XM_018213852.1"/>
</dbReference>
<evidence type="ECO:0000256" key="1">
    <source>
        <dbReference type="ARBA" id="ARBA00004141"/>
    </source>
</evidence>
<evidence type="ECO:0000256" key="6">
    <source>
        <dbReference type="ARBA" id="ARBA00022989"/>
    </source>
</evidence>
<keyword evidence="3" id="KW-0813">Transport</keyword>
<keyword evidence="4 9" id="KW-0812">Transmembrane</keyword>
<feature type="compositionally biased region" description="Polar residues" evidence="8">
    <location>
        <begin position="209"/>
        <end position="224"/>
    </location>
</feature>
<reference evidence="12 13" key="1">
    <citation type="submission" date="2015-10" db="EMBL/GenBank/DDBJ databases">
        <title>Full genome of DAOMC 229536 Phialocephala scopiformis, a fungal endophyte of spruce producing the potent anti-insectan compound rugulosin.</title>
        <authorList>
            <consortium name="DOE Joint Genome Institute"/>
            <person name="Walker A.K."/>
            <person name="Frasz S.L."/>
            <person name="Seifert K.A."/>
            <person name="Miller J.D."/>
            <person name="Mondo S.J."/>
            <person name="Labutti K."/>
            <person name="Lipzen A."/>
            <person name="Dockter R."/>
            <person name="Kennedy M."/>
            <person name="Grigoriev I.V."/>
            <person name="Spatafora J.W."/>
        </authorList>
    </citation>
    <scope>NUCLEOTIDE SEQUENCE [LARGE SCALE GENOMIC DNA]</scope>
    <source>
        <strain evidence="12 13">CBS 120377</strain>
    </source>
</reference>
<dbReference type="InterPro" id="IPR058533">
    <property type="entry name" value="Cation_efflux_TM"/>
</dbReference>
<feature type="compositionally biased region" description="Basic residues" evidence="8">
    <location>
        <begin position="328"/>
        <end position="344"/>
    </location>
</feature>
<dbReference type="InParanoid" id="A0A194XVG9"/>
<feature type="domain" description="Cation efflux protein cytoplasmic" evidence="11">
    <location>
        <begin position="418"/>
        <end position="496"/>
    </location>
</feature>
<evidence type="ECO:0000256" key="3">
    <source>
        <dbReference type="ARBA" id="ARBA00022448"/>
    </source>
</evidence>
<dbReference type="InterPro" id="IPR036837">
    <property type="entry name" value="Cation_efflux_CTD_sf"/>
</dbReference>
<dbReference type="InterPro" id="IPR027469">
    <property type="entry name" value="Cation_efflux_TMD_sf"/>
</dbReference>
<dbReference type="AlphaFoldDB" id="A0A194XVG9"/>
<sequence>MAWSKSTRISVMLAIDGAFFVLELGVGLVVGSLALMADAFHMLNDIISLIVGLWAVKAAQQSSTDKYSFGWLRAEILGAFFNAVFLIALCLSIVLEAITRLIDPPEISNPKLILIVGSLGLASNLAGFFVLGGHGHSHGPEEHDHDHGDEVRAAEEGHSHSHEGHTHDEEDYGNAGEVFPEAVVSKAKAKASQHLRFSADDEDAETARDSNASVGRSPVKTSSPSKGHRRRASSGRASRYSKIDDFSIHPASFRQDIIAASRPQLDGLDSTSSSSDEEAVEHGDATENSPLLSRSNGHSHGSLDNHKHGHDDDHSRTPKPRHDSWHASHNHNKPKKAKKGGHGHNHADMGMNAMILHVIGDALGNVGVIVSALVIWLTTWSGRFYADPAVSLFITLIILKSTIPLTSATAKILLQATPDHIEVNDIKEDIQDIPGVVSCHHVHIWQLSDTQIVASMHIQVEFPISEAGGEKYMELAKAVRRCLHAYGIHSATIQPEFCLDKDHDHNLERPGTVGLDGIVGQARCGLDSDDTCLLECVDDCKGKGCCSPKTVEPQHDHSDHDGHTH</sequence>
<feature type="region of interest" description="Disordered" evidence="8">
    <location>
        <begin position="136"/>
        <end position="173"/>
    </location>
</feature>
<evidence type="ECO:0000256" key="7">
    <source>
        <dbReference type="ARBA" id="ARBA00023136"/>
    </source>
</evidence>
<dbReference type="GO" id="GO:0006882">
    <property type="term" value="P:intracellular zinc ion homeostasis"/>
    <property type="evidence" value="ECO:0007669"/>
    <property type="project" value="TreeGrafter"/>
</dbReference>
<feature type="transmembrane region" description="Helical" evidence="9">
    <location>
        <begin position="39"/>
        <end position="56"/>
    </location>
</feature>
<evidence type="ECO:0000259" key="11">
    <source>
        <dbReference type="Pfam" id="PF16916"/>
    </source>
</evidence>
<evidence type="ECO:0000256" key="8">
    <source>
        <dbReference type="SAM" id="MobiDB-lite"/>
    </source>
</evidence>
<dbReference type="Proteomes" id="UP000070700">
    <property type="component" value="Unassembled WGS sequence"/>
</dbReference>
<evidence type="ECO:0000256" key="2">
    <source>
        <dbReference type="ARBA" id="ARBA00008873"/>
    </source>
</evidence>
<name>A0A194XVG9_MOLSC</name>
<feature type="transmembrane region" description="Helical" evidence="9">
    <location>
        <begin position="12"/>
        <end position="33"/>
    </location>
</feature>
<evidence type="ECO:0000256" key="4">
    <source>
        <dbReference type="ARBA" id="ARBA00022692"/>
    </source>
</evidence>
<dbReference type="Gene3D" id="1.20.1510.10">
    <property type="entry name" value="Cation efflux protein transmembrane domain"/>
    <property type="match status" value="2"/>
</dbReference>
<dbReference type="FunCoup" id="A0A194XVG9">
    <property type="interactions" value="291"/>
</dbReference>
<organism evidence="12 13">
    <name type="scientific">Mollisia scopiformis</name>
    <name type="common">Conifer needle endophyte fungus</name>
    <name type="synonym">Phialocephala scopiformis</name>
    <dbReference type="NCBI Taxonomy" id="149040"/>
    <lineage>
        <taxon>Eukaryota</taxon>
        <taxon>Fungi</taxon>
        <taxon>Dikarya</taxon>
        <taxon>Ascomycota</taxon>
        <taxon>Pezizomycotina</taxon>
        <taxon>Leotiomycetes</taxon>
        <taxon>Helotiales</taxon>
        <taxon>Mollisiaceae</taxon>
        <taxon>Mollisia</taxon>
    </lineage>
</organism>